<dbReference type="PROSITE" id="PS51272">
    <property type="entry name" value="SLH"/>
    <property type="match status" value="2"/>
</dbReference>
<proteinExistence type="predicted"/>
<dbReference type="AlphaFoldDB" id="A0A168K9G5"/>
<name>A0A168K9G5_9BACL</name>
<dbReference type="Proteomes" id="UP000076967">
    <property type="component" value="Unassembled WGS sequence"/>
</dbReference>
<keyword evidence="4" id="KW-1185">Reference proteome</keyword>
<evidence type="ECO:0000313" key="3">
    <source>
        <dbReference type="EMBL" id="OAB41732.1"/>
    </source>
</evidence>
<dbReference type="InterPro" id="IPR001119">
    <property type="entry name" value="SLH_dom"/>
</dbReference>
<dbReference type="Pfam" id="PF00395">
    <property type="entry name" value="SLH"/>
    <property type="match status" value="1"/>
</dbReference>
<accession>A0A168K9G5</accession>
<sequence length="221" mass="24641">MKIQKTLTTLTIASILSLSLGGLMYAADNTFTDLGSIPGTDKIIALHEQGFIKGVTETEFRPEAILTNAQAIQFITKGLQLNLRTMKFIKAPLASDNFTHVKNDAWFAEAFINAFYNNIDIPMDIEPSKSMTKEQFTYHLVKGVEKVGNLPMINLVPVTITDEEEITAMYQGAIQRSLKWNINTLTTGAKFNPKSEITRSEAAVMIFNALEYLKSQTVKIQ</sequence>
<keyword evidence="1" id="KW-0732">Signal</keyword>
<dbReference type="EMBL" id="LVJH01000027">
    <property type="protein sequence ID" value="OAB41732.1"/>
    <property type="molecule type" value="Genomic_DNA"/>
</dbReference>
<reference evidence="3 4" key="1">
    <citation type="submission" date="2016-03" db="EMBL/GenBank/DDBJ databases">
        <title>Draft genome sequence of Paenibacillus glacialis DSM 22343.</title>
        <authorList>
            <person name="Shin S.-K."/>
            <person name="Yi H."/>
        </authorList>
    </citation>
    <scope>NUCLEOTIDE SEQUENCE [LARGE SCALE GENOMIC DNA]</scope>
    <source>
        <strain evidence="3 4">DSM 22343</strain>
    </source>
</reference>
<dbReference type="OrthoDB" id="1738667at2"/>
<feature type="signal peptide" evidence="1">
    <location>
        <begin position="1"/>
        <end position="26"/>
    </location>
</feature>
<evidence type="ECO:0000259" key="2">
    <source>
        <dbReference type="PROSITE" id="PS51272"/>
    </source>
</evidence>
<organism evidence="3 4">
    <name type="scientific">Paenibacillus glacialis</name>
    <dbReference type="NCBI Taxonomy" id="494026"/>
    <lineage>
        <taxon>Bacteria</taxon>
        <taxon>Bacillati</taxon>
        <taxon>Bacillota</taxon>
        <taxon>Bacilli</taxon>
        <taxon>Bacillales</taxon>
        <taxon>Paenibacillaceae</taxon>
        <taxon>Paenibacillus</taxon>
    </lineage>
</organism>
<evidence type="ECO:0000256" key="1">
    <source>
        <dbReference type="SAM" id="SignalP"/>
    </source>
</evidence>
<dbReference type="STRING" id="494026.PGLA_15795"/>
<feature type="chain" id="PRO_5039222806" evidence="1">
    <location>
        <begin position="27"/>
        <end position="221"/>
    </location>
</feature>
<comment type="caution">
    <text evidence="3">The sequence shown here is derived from an EMBL/GenBank/DDBJ whole genome shotgun (WGS) entry which is preliminary data.</text>
</comment>
<evidence type="ECO:0000313" key="4">
    <source>
        <dbReference type="Proteomes" id="UP000076967"/>
    </source>
</evidence>
<gene>
    <name evidence="3" type="ORF">PGLA_15795</name>
</gene>
<protein>
    <submittedName>
        <fullName evidence="3">Amylopullulanase</fullName>
    </submittedName>
</protein>
<feature type="domain" description="SLH" evidence="2">
    <location>
        <begin position="26"/>
        <end position="89"/>
    </location>
</feature>
<dbReference type="RefSeq" id="WP_068534372.1">
    <property type="nucleotide sequence ID" value="NZ_LVJH01000027.1"/>
</dbReference>
<feature type="domain" description="SLH" evidence="2">
    <location>
        <begin position="157"/>
        <end position="220"/>
    </location>
</feature>